<dbReference type="InParanoid" id="A0A6N7EW97"/>
<dbReference type="GO" id="GO:0000162">
    <property type="term" value="P:L-tryptophan biosynthetic process"/>
    <property type="evidence" value="ECO:0007669"/>
    <property type="project" value="TreeGrafter"/>
</dbReference>
<dbReference type="Pfam" id="PF04715">
    <property type="entry name" value="Anth_synt_I_N"/>
    <property type="match status" value="1"/>
</dbReference>
<dbReference type="NCBIfam" id="NF006563">
    <property type="entry name" value="PRK09070.1"/>
    <property type="match status" value="1"/>
</dbReference>
<evidence type="ECO:0000259" key="2">
    <source>
        <dbReference type="Pfam" id="PF04715"/>
    </source>
</evidence>
<accession>A0A6N7EW97</accession>
<feature type="domain" description="Anthranilate synthase component I N-terminal" evidence="2">
    <location>
        <begin position="21"/>
        <end position="135"/>
    </location>
</feature>
<evidence type="ECO:0000259" key="1">
    <source>
        <dbReference type="Pfam" id="PF00425"/>
    </source>
</evidence>
<dbReference type="Pfam" id="PF00425">
    <property type="entry name" value="Chorismate_bind"/>
    <property type="match status" value="1"/>
</dbReference>
<dbReference type="InterPro" id="IPR005801">
    <property type="entry name" value="ADC_synthase"/>
</dbReference>
<proteinExistence type="predicted"/>
<dbReference type="SUPFAM" id="SSF56322">
    <property type="entry name" value="ADC synthase"/>
    <property type="match status" value="1"/>
</dbReference>
<dbReference type="AlphaFoldDB" id="A0A6N7EW97"/>
<dbReference type="InterPro" id="IPR006805">
    <property type="entry name" value="Anth_synth_I_N"/>
</dbReference>
<feature type="domain" description="Chorismate-utilising enzyme C-terminal" evidence="1">
    <location>
        <begin position="186"/>
        <end position="439"/>
    </location>
</feature>
<dbReference type="PANTHER" id="PTHR11236">
    <property type="entry name" value="AMINOBENZOATE/ANTHRANILATE SYNTHASE"/>
    <property type="match status" value="1"/>
</dbReference>
<dbReference type="Proteomes" id="UP000471298">
    <property type="component" value="Unassembled WGS sequence"/>
</dbReference>
<organism evidence="3 4">
    <name type="scientific">Ostreibacterium oceani</name>
    <dbReference type="NCBI Taxonomy" id="2654998"/>
    <lineage>
        <taxon>Bacteria</taxon>
        <taxon>Pseudomonadati</taxon>
        <taxon>Pseudomonadota</taxon>
        <taxon>Gammaproteobacteria</taxon>
        <taxon>Cardiobacteriales</taxon>
        <taxon>Ostreibacteriaceae</taxon>
        <taxon>Ostreibacterium</taxon>
    </lineage>
</organism>
<name>A0A6N7EW97_9GAMM</name>
<sequence length="449" mass="49247">MAYQQLAGEVDVCQLHQRWPDKFPYLLESVAKNDKTGRYSLLFYRPSETHALTHPSEADFLAGFNENWLAHQAQADASIPAHIPFRGGWFVFFAYELAEQIEPSLSLTPPPYPVAFAARCPAAIVVDHVAKLTYLVVDGGDANAALQTMADCVDCVRLTAAKVAAAAEAIAANPLPLINLQEDEPSRFLSGVEKSRNYIIEGDVFQVNLSRAWQFAMPQTATDQLYTQLRQNNPAPFAASCHLPGVSIVSSSPERLVSVTNGRAETRPIAGTRPRGDSEVTDKAFSTELLGHFKERAEHIMLIDLERNDLGRICQAGTVTVDELMVIESYAHVHHIVSNVVGQLRDDITPADVIRAVFPGGTITGCPKVRCMEIIHELEQTYRGVYTGSVGYVNHNGDMDTNILIRSFACHNDGVLFRAGAGVVYDSVAESELAETRNKAKGLLKALER</sequence>
<dbReference type="InterPro" id="IPR019999">
    <property type="entry name" value="Anth_synth_I-like"/>
</dbReference>
<evidence type="ECO:0000313" key="4">
    <source>
        <dbReference type="Proteomes" id="UP000471298"/>
    </source>
</evidence>
<comment type="caution">
    <text evidence="3">The sequence shown here is derived from an EMBL/GenBank/DDBJ whole genome shotgun (WGS) entry which is preliminary data.</text>
</comment>
<reference evidence="3 4" key="1">
    <citation type="submission" date="2019-10" db="EMBL/GenBank/DDBJ databases">
        <title>Cardiobacteriales fam. a chemoheterotrophic member of the order Cardiobacteriales, and proposal of Cardiobacteriales fam. nov.</title>
        <authorList>
            <person name="Wang C."/>
        </authorList>
    </citation>
    <scope>NUCLEOTIDE SEQUENCE [LARGE SCALE GENOMIC DNA]</scope>
    <source>
        <strain evidence="3 4">ML27</strain>
    </source>
</reference>
<gene>
    <name evidence="3" type="ORF">GCU85_08790</name>
</gene>
<dbReference type="InterPro" id="IPR015890">
    <property type="entry name" value="Chorismate_C"/>
</dbReference>
<keyword evidence="4" id="KW-1185">Reference proteome</keyword>
<protein>
    <submittedName>
        <fullName evidence="3">Aminodeoxychorismate synthase component I</fullName>
    </submittedName>
</protein>
<dbReference type="Gene3D" id="3.60.120.10">
    <property type="entry name" value="Anthranilate synthase"/>
    <property type="match status" value="1"/>
</dbReference>
<dbReference type="PANTHER" id="PTHR11236:SF9">
    <property type="entry name" value="ANTHRANILATE SYNTHASE COMPONENT 1"/>
    <property type="match status" value="1"/>
</dbReference>
<dbReference type="EMBL" id="WHNW01000012">
    <property type="protein sequence ID" value="MPV86821.1"/>
    <property type="molecule type" value="Genomic_DNA"/>
</dbReference>
<dbReference type="RefSeq" id="WP_152810811.1">
    <property type="nucleotide sequence ID" value="NZ_WHNW01000012.1"/>
</dbReference>
<dbReference type="PRINTS" id="PR00095">
    <property type="entry name" value="ANTSNTHASEI"/>
</dbReference>
<evidence type="ECO:0000313" key="3">
    <source>
        <dbReference type="EMBL" id="MPV86821.1"/>
    </source>
</evidence>